<feature type="chain" id="PRO_5011784283" description="DUF3826 domain-containing protein" evidence="1">
    <location>
        <begin position="23"/>
        <end position="209"/>
    </location>
</feature>
<dbReference type="InterPro" id="IPR024284">
    <property type="entry name" value="DUF3826"/>
</dbReference>
<accession>A0A1I1JBY0</accession>
<name>A0A1I1JBY0_9FLAO</name>
<dbReference type="Proteomes" id="UP000199438">
    <property type="component" value="Unassembled WGS sequence"/>
</dbReference>
<dbReference type="STRING" id="1334022.SAMN04487907_104253"/>
<dbReference type="Pfam" id="PF12875">
    <property type="entry name" value="DUF3826"/>
    <property type="match status" value="1"/>
</dbReference>
<evidence type="ECO:0000313" key="3">
    <source>
        <dbReference type="Proteomes" id="UP000199438"/>
    </source>
</evidence>
<evidence type="ECO:0008006" key="4">
    <source>
        <dbReference type="Google" id="ProtNLM"/>
    </source>
</evidence>
<proteinExistence type="predicted"/>
<dbReference type="OrthoDB" id="1345252at2"/>
<gene>
    <name evidence="2" type="ORF">SAMN04487907_104253</name>
</gene>
<organism evidence="2 3">
    <name type="scientific">Zunongwangia mangrovi</name>
    <dbReference type="NCBI Taxonomy" id="1334022"/>
    <lineage>
        <taxon>Bacteria</taxon>
        <taxon>Pseudomonadati</taxon>
        <taxon>Bacteroidota</taxon>
        <taxon>Flavobacteriia</taxon>
        <taxon>Flavobacteriales</taxon>
        <taxon>Flavobacteriaceae</taxon>
        <taxon>Zunongwangia</taxon>
    </lineage>
</organism>
<evidence type="ECO:0000313" key="2">
    <source>
        <dbReference type="EMBL" id="SFC46109.1"/>
    </source>
</evidence>
<protein>
    <recommendedName>
        <fullName evidence="4">DUF3826 domain-containing protein</fullName>
    </recommendedName>
</protein>
<dbReference type="EMBL" id="FOKV01000004">
    <property type="protein sequence ID" value="SFC46109.1"/>
    <property type="molecule type" value="Genomic_DNA"/>
</dbReference>
<evidence type="ECO:0000256" key="1">
    <source>
        <dbReference type="SAM" id="SignalP"/>
    </source>
</evidence>
<feature type="signal peptide" evidence="1">
    <location>
        <begin position="1"/>
        <end position="22"/>
    </location>
</feature>
<keyword evidence="1" id="KW-0732">Signal</keyword>
<reference evidence="3" key="1">
    <citation type="submission" date="2016-10" db="EMBL/GenBank/DDBJ databases">
        <authorList>
            <person name="Varghese N."/>
            <person name="Submissions S."/>
        </authorList>
    </citation>
    <scope>NUCLEOTIDE SEQUENCE [LARGE SCALE GENOMIC DNA]</scope>
    <source>
        <strain evidence="3">DSM 24499</strain>
    </source>
</reference>
<dbReference type="AlphaFoldDB" id="A0A1I1JBY0"/>
<dbReference type="RefSeq" id="WP_092542815.1">
    <property type="nucleotide sequence ID" value="NZ_FOKV01000004.1"/>
</dbReference>
<keyword evidence="3" id="KW-1185">Reference proteome</keyword>
<sequence length="209" mass="24438">MTLKCIAFVTFLILVFPKNAFAQNNSDHDQDQKASKWVSSLKLRDNEKIESLEKIISNHLKLVRDYHNSHPYTEVPNGINPKNGDQLSELDRRIIAHSAKPKAIHEKFMSGLRKHLSEKEVIQILDKYTVGKVDFTMKGYHAIVPDLKEEEAVYIRKLLESAREQSIDYKNMEEISAIFEIYKTKAEQYLNSNGRDWHQLYKDYVNRNN</sequence>